<name>A0ACC0J0T0_9ERIC</name>
<gene>
    <name evidence="1" type="ORF">LOK49_LG01G00291</name>
</gene>
<protein>
    <submittedName>
        <fullName evidence="1">Cyclin-D6-1</fullName>
    </submittedName>
</protein>
<comment type="caution">
    <text evidence="1">The sequence shown here is derived from an EMBL/GenBank/DDBJ whole genome shotgun (WGS) entry which is preliminary data.</text>
</comment>
<evidence type="ECO:0000313" key="2">
    <source>
        <dbReference type="Proteomes" id="UP001060215"/>
    </source>
</evidence>
<keyword evidence="2" id="KW-1185">Reference proteome</keyword>
<proteinExistence type="predicted"/>
<reference evidence="1 2" key="1">
    <citation type="journal article" date="2022" name="Plant J.">
        <title>Chromosome-level genome of Camellia lanceoleosa provides a valuable resource for understanding genome evolution and self-incompatibility.</title>
        <authorList>
            <person name="Gong W."/>
            <person name="Xiao S."/>
            <person name="Wang L."/>
            <person name="Liao Z."/>
            <person name="Chang Y."/>
            <person name="Mo W."/>
            <person name="Hu G."/>
            <person name="Li W."/>
            <person name="Zhao G."/>
            <person name="Zhu H."/>
            <person name="Hu X."/>
            <person name="Ji K."/>
            <person name="Xiang X."/>
            <person name="Song Q."/>
            <person name="Yuan D."/>
            <person name="Jin S."/>
            <person name="Zhang L."/>
        </authorList>
    </citation>
    <scope>NUCLEOTIDE SEQUENCE [LARGE SCALE GENOMIC DNA]</scope>
    <source>
        <strain evidence="1">SQ_2022a</strain>
    </source>
</reference>
<dbReference type="EMBL" id="CM045758">
    <property type="protein sequence ID" value="KAI8031033.1"/>
    <property type="molecule type" value="Genomic_DNA"/>
</dbReference>
<sequence>MLSKGSDYDEFIPYLAVNYLDQMLSRKSHLPALERNPCKNTKLFAICCFTLASKTRNGDFSVPNFLAKRKLTTSVNPLLLLEMERRILTTLEWRMQSLTTINFLEYFYPFFKLRHPQQIRGFTCRDISQSILSVQGDIKFTQFKPSIIAASAVLSASFEAFKYNSFNVQRHSSVASTLIRMPCSCAWKRWELRSKGSGGTQGSSKT</sequence>
<dbReference type="Proteomes" id="UP001060215">
    <property type="component" value="Chromosome 1"/>
</dbReference>
<accession>A0ACC0J0T0</accession>
<organism evidence="1 2">
    <name type="scientific">Camellia lanceoleosa</name>
    <dbReference type="NCBI Taxonomy" id="1840588"/>
    <lineage>
        <taxon>Eukaryota</taxon>
        <taxon>Viridiplantae</taxon>
        <taxon>Streptophyta</taxon>
        <taxon>Embryophyta</taxon>
        <taxon>Tracheophyta</taxon>
        <taxon>Spermatophyta</taxon>
        <taxon>Magnoliopsida</taxon>
        <taxon>eudicotyledons</taxon>
        <taxon>Gunneridae</taxon>
        <taxon>Pentapetalae</taxon>
        <taxon>asterids</taxon>
        <taxon>Ericales</taxon>
        <taxon>Theaceae</taxon>
        <taxon>Camellia</taxon>
    </lineage>
</organism>
<evidence type="ECO:0000313" key="1">
    <source>
        <dbReference type="EMBL" id="KAI8031033.1"/>
    </source>
</evidence>